<accession>A0A9D8PS91</accession>
<organism evidence="1 2">
    <name type="scientific">Candidatus Zymogenus saltonus</name>
    <dbReference type="NCBI Taxonomy" id="2844893"/>
    <lineage>
        <taxon>Bacteria</taxon>
        <taxon>Deltaproteobacteria</taxon>
        <taxon>Candidatus Zymogenia</taxon>
        <taxon>Candidatus Zymogeniales</taxon>
        <taxon>Candidatus Zymogenaceae</taxon>
        <taxon>Candidatus Zymogenus</taxon>
    </lineage>
</organism>
<name>A0A9D8PS91_9DELT</name>
<reference evidence="1" key="2">
    <citation type="submission" date="2021-01" db="EMBL/GenBank/DDBJ databases">
        <authorList>
            <person name="Hahn C.R."/>
            <person name="Youssef N.H."/>
            <person name="Elshahed M."/>
        </authorList>
    </citation>
    <scope>NUCLEOTIDE SEQUENCE</scope>
    <source>
        <strain evidence="1">Zod_Metabat.24</strain>
    </source>
</reference>
<dbReference type="EMBL" id="JAFGIX010000085">
    <property type="protein sequence ID" value="MBN1574625.1"/>
    <property type="molecule type" value="Genomic_DNA"/>
</dbReference>
<dbReference type="AlphaFoldDB" id="A0A9D8PS91"/>
<sequence>MISTIIGPFDGGDWRSEAWEELRAEIRDERKGLFNDKGLFGEIDSLIKKKIEATPVFAENVKGRPSDEIYLLSPRNTAVRGSLWDGTFRWNWAVGGSNYVFHLYKDGAEIVETPRNGKRTINLKDSVEFIPGALYTWDVTCCVNICNLPLSSNAFDRPEFFIITTDEERAVEREIIAVARLSASRGTGGSPVDIALRGLVLERHRLYMEEVKLLSDGIKKHPKSALLHLVLSSVSDLTACPLKAREEYERARELSTK</sequence>
<gene>
    <name evidence="1" type="ORF">JW984_15615</name>
</gene>
<evidence type="ECO:0000313" key="1">
    <source>
        <dbReference type="EMBL" id="MBN1574625.1"/>
    </source>
</evidence>
<evidence type="ECO:0000313" key="2">
    <source>
        <dbReference type="Proteomes" id="UP000809273"/>
    </source>
</evidence>
<proteinExistence type="predicted"/>
<comment type="caution">
    <text evidence="1">The sequence shown here is derived from an EMBL/GenBank/DDBJ whole genome shotgun (WGS) entry which is preliminary data.</text>
</comment>
<reference evidence="1" key="1">
    <citation type="journal article" date="2021" name="Environ. Microbiol.">
        <title>Genomic characterization of three novel Desulfobacterota classes expand the metabolic and phylogenetic diversity of the phylum.</title>
        <authorList>
            <person name="Murphy C.L."/>
            <person name="Biggerstaff J."/>
            <person name="Eichhorn A."/>
            <person name="Ewing E."/>
            <person name="Shahan R."/>
            <person name="Soriano D."/>
            <person name="Stewart S."/>
            <person name="VanMol K."/>
            <person name="Walker R."/>
            <person name="Walters P."/>
            <person name="Elshahed M.S."/>
            <person name="Youssef N.H."/>
        </authorList>
    </citation>
    <scope>NUCLEOTIDE SEQUENCE</scope>
    <source>
        <strain evidence="1">Zod_Metabat.24</strain>
    </source>
</reference>
<dbReference type="Proteomes" id="UP000809273">
    <property type="component" value="Unassembled WGS sequence"/>
</dbReference>
<protein>
    <submittedName>
        <fullName evidence="1">Uncharacterized protein</fullName>
    </submittedName>
</protein>